<dbReference type="RefSeq" id="XP_007515059.1">
    <property type="nucleotide sequence ID" value="XM_007514997.1"/>
</dbReference>
<accession>K8EBR7</accession>
<evidence type="ECO:0000256" key="5">
    <source>
        <dbReference type="SAM" id="MobiDB-lite"/>
    </source>
</evidence>
<evidence type="ECO:0000256" key="3">
    <source>
        <dbReference type="ARBA" id="ARBA00022614"/>
    </source>
</evidence>
<dbReference type="AlphaFoldDB" id="K8EBR7"/>
<dbReference type="InterPro" id="IPR001611">
    <property type="entry name" value="Leu-rich_rpt"/>
</dbReference>
<name>K8EBR7_9CHLO</name>
<proteinExistence type="predicted"/>
<evidence type="ECO:0000256" key="4">
    <source>
        <dbReference type="ARBA" id="ARBA00022737"/>
    </source>
</evidence>
<keyword evidence="2" id="KW-0343">GTPase activation</keyword>
<dbReference type="OrthoDB" id="341587at2759"/>
<gene>
    <name evidence="6" type="ORF">Bathy02g05040</name>
</gene>
<dbReference type="GO" id="GO:0005829">
    <property type="term" value="C:cytosol"/>
    <property type="evidence" value="ECO:0007669"/>
    <property type="project" value="TreeGrafter"/>
</dbReference>
<sequence>MHGDVLSARSVNGATIVHVESVDGVRTMSGGRILSNSSNSKSKFKRERHDGTMDIGDVADDEDEEEDKERKAKRRVGEIATGMAKMRLMLTKGGDESFGFTEGRRNNNNAGGGGGLNLPNDANEEKTVGKGNTKMMVKIRADMSKYANEDEVWDEIDRAIRDVHERDEESLWACSVVRLQTDVLNCVSLDKLFRLSSRPMASARARRLIALHVSGCRDKAIGFGRDLASSMANLPMLREFSAVGTNLGKAFITRFAHVTHTLKHLEVLKLSANKVAEDIDACEALMNAIENLQSVKVLDLSQNYLGERGVRAVCEGMVKRRRRAIDQFGKRPEGLKILNVSHDSIGNNGALALANMFRAFPDEVSEKLDVSFNGIFEQGATALAEAMCSQSSGMRSLRSFRRELDFRCNSVAFEGACALTKCLDGTRSLNLSNNGIKDAGLKILARHLKTNFTVTHFDARGNDITSDGAFYLADCLSENSTLLDISLDSNRLDDRAAVDLAENLSSNLATRLSILDLARNDIEDEGGMRLANFLATNVSIARLSLSSNRLSAKGARACEDIAGLRIDVNWQK</sequence>
<reference evidence="6 7" key="1">
    <citation type="submission" date="2011-10" db="EMBL/GenBank/DDBJ databases">
        <authorList>
            <person name="Genoscope - CEA"/>
        </authorList>
    </citation>
    <scope>NUCLEOTIDE SEQUENCE [LARGE SCALE GENOMIC DNA]</scope>
    <source>
        <strain evidence="6 7">RCC 1105</strain>
    </source>
</reference>
<dbReference type="STRING" id="41875.K8EBR7"/>
<keyword evidence="7" id="KW-1185">Reference proteome</keyword>
<dbReference type="SMART" id="SM00368">
    <property type="entry name" value="LRR_RI"/>
    <property type="match status" value="8"/>
</dbReference>
<dbReference type="GO" id="GO:0005930">
    <property type="term" value="C:axoneme"/>
    <property type="evidence" value="ECO:0007669"/>
    <property type="project" value="UniProtKB-SubCell"/>
</dbReference>
<dbReference type="GO" id="GO:0005096">
    <property type="term" value="F:GTPase activator activity"/>
    <property type="evidence" value="ECO:0007669"/>
    <property type="project" value="UniProtKB-KW"/>
</dbReference>
<dbReference type="KEGG" id="bpg:Bathy02g05040"/>
<evidence type="ECO:0000256" key="1">
    <source>
        <dbReference type="ARBA" id="ARBA00004430"/>
    </source>
</evidence>
<protein>
    <submittedName>
        <fullName evidence="6">Uncharacterized protein</fullName>
    </submittedName>
</protein>
<dbReference type="GO" id="GO:0005634">
    <property type="term" value="C:nucleus"/>
    <property type="evidence" value="ECO:0007669"/>
    <property type="project" value="TreeGrafter"/>
</dbReference>
<dbReference type="eggNOG" id="KOG4308">
    <property type="taxonomic scope" value="Eukaryota"/>
</dbReference>
<feature type="region of interest" description="Disordered" evidence="5">
    <location>
        <begin position="29"/>
        <end position="73"/>
    </location>
</feature>
<dbReference type="InterPro" id="IPR032675">
    <property type="entry name" value="LRR_dom_sf"/>
</dbReference>
<evidence type="ECO:0000313" key="6">
    <source>
        <dbReference type="EMBL" id="CCO15299.1"/>
    </source>
</evidence>
<dbReference type="PANTHER" id="PTHR24113">
    <property type="entry name" value="RAN GTPASE-ACTIVATING PROTEIN 1"/>
    <property type="match status" value="1"/>
</dbReference>
<keyword evidence="3" id="KW-0433">Leucine-rich repeat</keyword>
<organism evidence="6 7">
    <name type="scientific">Bathycoccus prasinos</name>
    <dbReference type="NCBI Taxonomy" id="41875"/>
    <lineage>
        <taxon>Eukaryota</taxon>
        <taxon>Viridiplantae</taxon>
        <taxon>Chlorophyta</taxon>
        <taxon>Mamiellophyceae</taxon>
        <taxon>Mamiellales</taxon>
        <taxon>Bathycoccaceae</taxon>
        <taxon>Bathycoccus</taxon>
    </lineage>
</organism>
<keyword evidence="4" id="KW-0677">Repeat</keyword>
<dbReference type="GO" id="GO:0031267">
    <property type="term" value="F:small GTPase binding"/>
    <property type="evidence" value="ECO:0007669"/>
    <property type="project" value="TreeGrafter"/>
</dbReference>
<dbReference type="GO" id="GO:0006913">
    <property type="term" value="P:nucleocytoplasmic transport"/>
    <property type="evidence" value="ECO:0007669"/>
    <property type="project" value="TreeGrafter"/>
</dbReference>
<dbReference type="GeneID" id="19017617"/>
<dbReference type="Proteomes" id="UP000198341">
    <property type="component" value="Chromosome 2"/>
</dbReference>
<dbReference type="Pfam" id="PF13516">
    <property type="entry name" value="LRR_6"/>
    <property type="match status" value="3"/>
</dbReference>
<evidence type="ECO:0000313" key="7">
    <source>
        <dbReference type="Proteomes" id="UP000198341"/>
    </source>
</evidence>
<dbReference type="EMBL" id="FO082277">
    <property type="protein sequence ID" value="CCO15299.1"/>
    <property type="molecule type" value="Genomic_DNA"/>
</dbReference>
<feature type="compositionally biased region" description="Acidic residues" evidence="5">
    <location>
        <begin position="57"/>
        <end position="67"/>
    </location>
</feature>
<dbReference type="Gene3D" id="3.80.10.10">
    <property type="entry name" value="Ribonuclease Inhibitor"/>
    <property type="match status" value="1"/>
</dbReference>
<feature type="region of interest" description="Disordered" evidence="5">
    <location>
        <begin position="102"/>
        <end position="127"/>
    </location>
</feature>
<dbReference type="SUPFAM" id="SSF52047">
    <property type="entry name" value="RNI-like"/>
    <property type="match status" value="1"/>
</dbReference>
<dbReference type="GO" id="GO:0048471">
    <property type="term" value="C:perinuclear region of cytoplasm"/>
    <property type="evidence" value="ECO:0007669"/>
    <property type="project" value="TreeGrafter"/>
</dbReference>
<comment type="subcellular location">
    <subcellularLocation>
        <location evidence="1">Cytoplasm</location>
        <location evidence="1">Cytoskeleton</location>
        <location evidence="1">Cilium axoneme</location>
    </subcellularLocation>
</comment>
<dbReference type="InterPro" id="IPR027038">
    <property type="entry name" value="RanGap"/>
</dbReference>
<evidence type="ECO:0000256" key="2">
    <source>
        <dbReference type="ARBA" id="ARBA00022468"/>
    </source>
</evidence>
<dbReference type="PANTHER" id="PTHR24113:SF12">
    <property type="entry name" value="RAN GTPASE-ACTIVATING PROTEIN 1"/>
    <property type="match status" value="1"/>
</dbReference>